<accession>A0A0F8KTA4</accession>
<dbReference type="EMBL" id="JJQS01000069">
    <property type="protein sequence ID" value="KKH75053.1"/>
    <property type="molecule type" value="Genomic_DNA"/>
</dbReference>
<evidence type="ECO:0000313" key="29">
    <source>
        <dbReference type="EMBL" id="KKH49694.1"/>
    </source>
</evidence>
<evidence type="ECO:0000313" key="25">
    <source>
        <dbReference type="EMBL" id="KKH11672.1"/>
    </source>
</evidence>
<evidence type="ECO:0000313" key="68">
    <source>
        <dbReference type="Proteomes" id="UP000034547"/>
    </source>
</evidence>
<evidence type="ECO:0000313" key="72">
    <source>
        <dbReference type="Proteomes" id="UP000034657"/>
    </source>
</evidence>
<evidence type="ECO:0000313" key="79">
    <source>
        <dbReference type="Proteomes" id="UP000034842"/>
    </source>
</evidence>
<dbReference type="EMBL" id="JJPF01000141">
    <property type="protein sequence ID" value="KKG39052.1"/>
    <property type="molecule type" value="Genomic_DNA"/>
</dbReference>
<dbReference type="Proteomes" id="UP000034450">
    <property type="component" value="Unassembled WGS sequence"/>
</dbReference>
<dbReference type="Proteomes" id="UP000034243">
    <property type="component" value="Unassembled WGS sequence"/>
</dbReference>
<dbReference type="Proteomes" id="UP000034937">
    <property type="component" value="Unassembled WGS sequence"/>
</dbReference>
<dbReference type="EMBL" id="JJPT01000032">
    <property type="protein sequence ID" value="KKG94114.1"/>
    <property type="molecule type" value="Genomic_DNA"/>
</dbReference>
<evidence type="ECO:0000313" key="63">
    <source>
        <dbReference type="Proteomes" id="UP000034279"/>
    </source>
</evidence>
<dbReference type="EMBL" id="JJQN01000130">
    <property type="protein sequence ID" value="KKH57712.1"/>
    <property type="molecule type" value="Genomic_DNA"/>
</dbReference>
<protein>
    <submittedName>
        <fullName evidence="17">Uncharacterized protein</fullName>
    </submittedName>
</protein>
<evidence type="ECO:0000313" key="46">
    <source>
        <dbReference type="Proteomes" id="UP000033864"/>
    </source>
</evidence>
<dbReference type="EMBL" id="JJRA01000089">
    <property type="protein sequence ID" value="KKI03243.1"/>
    <property type="molecule type" value="Genomic_DNA"/>
</dbReference>
<dbReference type="Proteomes" id="UP000034921">
    <property type="component" value="Unassembled WGS sequence"/>
</dbReference>
<evidence type="ECO:0000313" key="48">
    <source>
        <dbReference type="Proteomes" id="UP000033885"/>
    </source>
</evidence>
<dbReference type="EMBL" id="JJPW01000105">
    <property type="protein sequence ID" value="KKG97534.1"/>
    <property type="molecule type" value="Genomic_DNA"/>
</dbReference>
<evidence type="ECO:0000313" key="7">
    <source>
        <dbReference type="EMBL" id="KKG46538.1"/>
    </source>
</evidence>
<evidence type="ECO:0000313" key="64">
    <source>
        <dbReference type="Proteomes" id="UP000034387"/>
    </source>
</evidence>
<name>A0A0F8KTA4_METMZ</name>
<dbReference type="Proteomes" id="UP000033864">
    <property type="component" value="Unassembled WGS sequence"/>
</dbReference>
<evidence type="ECO:0000313" key="9">
    <source>
        <dbReference type="EMBL" id="KKG49869.1"/>
    </source>
</evidence>
<evidence type="ECO:0000313" key="77">
    <source>
        <dbReference type="Proteomes" id="UP000034817"/>
    </source>
</evidence>
<dbReference type="Proteomes" id="UP000034842">
    <property type="component" value="Unassembled WGS sequence"/>
</dbReference>
<evidence type="ECO:0000313" key="52">
    <source>
        <dbReference type="Proteomes" id="UP000034021"/>
    </source>
</evidence>
<evidence type="ECO:0000313" key="33">
    <source>
        <dbReference type="EMBL" id="KKH65459.1"/>
    </source>
</evidence>
<dbReference type="EMBL" id="JJQV01000056">
    <property type="protein sequence ID" value="KKH83997.1"/>
    <property type="molecule type" value="Genomic_DNA"/>
</dbReference>
<evidence type="ECO:0000313" key="47">
    <source>
        <dbReference type="Proteomes" id="UP000033878"/>
    </source>
</evidence>
<evidence type="ECO:0000313" key="42">
    <source>
        <dbReference type="EMBL" id="KKI01426.1"/>
    </source>
</evidence>
<dbReference type="EMBL" id="JJPK01000014">
    <property type="protein sequence ID" value="KKG65122.1"/>
    <property type="molecule type" value="Genomic_DNA"/>
</dbReference>
<evidence type="ECO:0000313" key="74">
    <source>
        <dbReference type="Proteomes" id="UP000034668"/>
    </source>
</evidence>
<evidence type="ECO:0000313" key="5">
    <source>
        <dbReference type="EMBL" id="KKG39052.1"/>
    </source>
</evidence>
<evidence type="ECO:0000313" key="40">
    <source>
        <dbReference type="EMBL" id="KKH94941.1"/>
    </source>
</evidence>
<evidence type="ECO:0000313" key="57">
    <source>
        <dbReference type="Proteomes" id="UP000034151"/>
    </source>
</evidence>
<evidence type="ECO:0000313" key="78">
    <source>
        <dbReference type="Proteomes" id="UP000034820"/>
    </source>
</evidence>
<dbReference type="EMBL" id="JJPZ01000101">
    <property type="protein sequence ID" value="KKH09613.1"/>
    <property type="molecule type" value="Genomic_DNA"/>
</dbReference>
<dbReference type="EMBL" id="JJQT01000055">
    <property type="protein sequence ID" value="KKH81240.1"/>
    <property type="molecule type" value="Genomic_DNA"/>
</dbReference>
<dbReference type="Proteomes" id="UP000034021">
    <property type="component" value="Unassembled WGS sequence"/>
</dbReference>
<dbReference type="Proteomes" id="UP000034279">
    <property type="component" value="Unassembled WGS sequence"/>
</dbReference>
<evidence type="ECO:0000313" key="45">
    <source>
        <dbReference type="Proteomes" id="UP000033835"/>
    </source>
</evidence>
<dbReference type="EMBL" id="JJQR01000026">
    <property type="protein sequence ID" value="KKH78065.1"/>
    <property type="molecule type" value="Genomic_DNA"/>
</dbReference>
<evidence type="ECO:0000313" key="51">
    <source>
        <dbReference type="Proteomes" id="UP000034001"/>
    </source>
</evidence>
<dbReference type="Proteomes" id="UP000034566">
    <property type="component" value="Unassembled WGS sequence"/>
</dbReference>
<evidence type="ECO:0000313" key="49">
    <source>
        <dbReference type="Proteomes" id="UP000033889"/>
    </source>
</evidence>
<evidence type="ECO:0000313" key="27">
    <source>
        <dbReference type="EMBL" id="KKH34338.1"/>
    </source>
</evidence>
<evidence type="ECO:0000313" key="62">
    <source>
        <dbReference type="Proteomes" id="UP000034253"/>
    </source>
</evidence>
<dbReference type="Proteomes" id="UP000034387">
    <property type="component" value="Unassembled WGS sequence"/>
</dbReference>
<evidence type="ECO:0000313" key="70">
    <source>
        <dbReference type="Proteomes" id="UP000034577"/>
    </source>
</evidence>
<dbReference type="EMBL" id="JJOR01000136">
    <property type="protein sequence ID" value="KKG01054.1"/>
    <property type="molecule type" value="Genomic_DNA"/>
</dbReference>
<evidence type="ECO:0000313" key="41">
    <source>
        <dbReference type="EMBL" id="KKH97069.1"/>
    </source>
</evidence>
<evidence type="ECO:0000313" key="8">
    <source>
        <dbReference type="EMBL" id="KKG48949.1"/>
    </source>
</evidence>
<dbReference type="EMBL" id="JJPH01000120">
    <property type="protein sequence ID" value="KKG48949.1"/>
    <property type="molecule type" value="Genomic_DNA"/>
</dbReference>
<dbReference type="Proteomes" id="UP000034040">
    <property type="component" value="Unassembled WGS sequence"/>
</dbReference>
<evidence type="ECO:0000313" key="35">
    <source>
        <dbReference type="EMBL" id="KKH75053.1"/>
    </source>
</evidence>
<dbReference type="Proteomes" id="UP000034657">
    <property type="component" value="Unassembled WGS sequence"/>
</dbReference>
<dbReference type="EMBL" id="JJQW01000111">
    <property type="protein sequence ID" value="KKH85623.1"/>
    <property type="molecule type" value="Genomic_DNA"/>
</dbReference>
<dbReference type="EMBL" id="JJPV01000076">
    <property type="protein sequence ID" value="KKG98885.1"/>
    <property type="molecule type" value="Genomic_DNA"/>
</dbReference>
<evidence type="ECO:0000313" key="19">
    <source>
        <dbReference type="EMBL" id="KKG94114.1"/>
    </source>
</evidence>
<evidence type="ECO:0000313" key="13">
    <source>
        <dbReference type="EMBL" id="KKG70812.1"/>
    </source>
</evidence>
<organism evidence="17 85">
    <name type="scientific">Methanosarcina mazei</name>
    <name type="common">Methanosarcina frisia</name>
    <dbReference type="NCBI Taxonomy" id="2209"/>
    <lineage>
        <taxon>Archaea</taxon>
        <taxon>Methanobacteriati</taxon>
        <taxon>Methanobacteriota</taxon>
        <taxon>Stenosarchaea group</taxon>
        <taxon>Methanomicrobia</taxon>
        <taxon>Methanosarcinales</taxon>
        <taxon>Methanosarcinaceae</taxon>
        <taxon>Methanosarcina</taxon>
    </lineage>
</organism>
<evidence type="ECO:0000313" key="37">
    <source>
        <dbReference type="EMBL" id="KKH81240.1"/>
    </source>
</evidence>
<dbReference type="Proteomes" id="UP000034142">
    <property type="component" value="Unassembled WGS sequence"/>
</dbReference>
<dbReference type="EMBL" id="JJPO01000127">
    <property type="protein sequence ID" value="KKG70860.1"/>
    <property type="molecule type" value="Genomic_DNA"/>
</dbReference>
<dbReference type="Proteomes" id="UP000034950">
    <property type="component" value="Unassembled WGS sequence"/>
</dbReference>
<dbReference type="EMBL" id="JJQP01000165">
    <property type="protein sequence ID" value="KKH65459.1"/>
    <property type="molecule type" value="Genomic_DNA"/>
</dbReference>
<evidence type="ECO:0000313" key="76">
    <source>
        <dbReference type="Proteomes" id="UP000034758"/>
    </source>
</evidence>
<evidence type="ECO:0000313" key="22">
    <source>
        <dbReference type="EMBL" id="KKG98885.1"/>
    </source>
</evidence>
<evidence type="ECO:0000313" key="4">
    <source>
        <dbReference type="EMBL" id="KKG28390.1"/>
    </source>
</evidence>
<proteinExistence type="predicted"/>
<evidence type="ECO:0000313" key="34">
    <source>
        <dbReference type="EMBL" id="KKH68092.1"/>
    </source>
</evidence>
<evidence type="ECO:0000313" key="21">
    <source>
        <dbReference type="EMBL" id="KKG97534.1"/>
    </source>
</evidence>
<evidence type="ECO:0000313" key="16">
    <source>
        <dbReference type="EMBL" id="KKG82002.1"/>
    </source>
</evidence>
<evidence type="ECO:0000313" key="71">
    <source>
        <dbReference type="Proteomes" id="UP000034597"/>
    </source>
</evidence>
<dbReference type="EMBL" id="JJRB01000121">
    <property type="protein sequence ID" value="KKI01426.1"/>
    <property type="molecule type" value="Genomic_DNA"/>
</dbReference>
<evidence type="ECO:0000313" key="44">
    <source>
        <dbReference type="Proteomes" id="UP000033814"/>
    </source>
</evidence>
<dbReference type="EMBL" id="JJQE01000150">
    <property type="protein sequence ID" value="KKH25227.1"/>
    <property type="molecule type" value="Genomic_DNA"/>
</dbReference>
<dbReference type="EMBL" id="JJQZ01000106">
    <property type="protein sequence ID" value="KKH94941.1"/>
    <property type="molecule type" value="Genomic_DNA"/>
</dbReference>
<evidence type="ECO:0000313" key="18">
    <source>
        <dbReference type="EMBL" id="KKG86058.1"/>
    </source>
</evidence>
<dbReference type="Proteomes" id="UP000034547">
    <property type="component" value="Unassembled WGS sequence"/>
</dbReference>
<evidence type="ECO:0000313" key="65">
    <source>
        <dbReference type="Proteomes" id="UP000034409"/>
    </source>
</evidence>
<evidence type="ECO:0000313" key="39">
    <source>
        <dbReference type="EMBL" id="KKH85623.1"/>
    </source>
</evidence>
<evidence type="ECO:0000313" key="83">
    <source>
        <dbReference type="Proteomes" id="UP000034937"/>
    </source>
</evidence>
<dbReference type="Proteomes" id="UP000034597">
    <property type="component" value="Unassembled WGS sequence"/>
</dbReference>
<evidence type="ECO:0000313" key="30">
    <source>
        <dbReference type="EMBL" id="KKH57141.1"/>
    </source>
</evidence>
<evidence type="ECO:0000313" key="10">
    <source>
        <dbReference type="EMBL" id="KKG57886.1"/>
    </source>
</evidence>
<evidence type="ECO:0000313" key="84">
    <source>
        <dbReference type="Proteomes" id="UP000034944"/>
    </source>
</evidence>
<dbReference type="Proteomes" id="UP000034253">
    <property type="component" value="Unassembled WGS sequence"/>
</dbReference>
<evidence type="ECO:0000313" key="11">
    <source>
        <dbReference type="EMBL" id="KKG63914.1"/>
    </source>
</evidence>
<evidence type="ECO:0000313" key="38">
    <source>
        <dbReference type="EMBL" id="KKH83997.1"/>
    </source>
</evidence>
<dbReference type="Proteomes" id="UP000033814">
    <property type="component" value="Unassembled WGS sequence"/>
</dbReference>
<evidence type="ECO:0000313" key="80">
    <source>
        <dbReference type="Proteomes" id="UP000034872"/>
    </source>
</evidence>
<dbReference type="EMBL" id="JJPJ01000045">
    <property type="protein sequence ID" value="KKG63914.1"/>
    <property type="molecule type" value="Genomic_DNA"/>
</dbReference>
<evidence type="ECO:0000313" key="81">
    <source>
        <dbReference type="Proteomes" id="UP000034921"/>
    </source>
</evidence>
<dbReference type="EMBL" id="JJOU01000043">
    <property type="protein sequence ID" value="KKG17884.1"/>
    <property type="molecule type" value="Genomic_DNA"/>
</dbReference>
<dbReference type="Proteomes" id="UP000034925">
    <property type="component" value="Unassembled WGS sequence"/>
</dbReference>
<dbReference type="EMBL" id="JJQX01000069">
    <property type="protein sequence ID" value="KKH97069.1"/>
    <property type="molecule type" value="Genomic_DNA"/>
</dbReference>
<dbReference type="EMBL" id="JJPX01000072">
    <property type="protein sequence ID" value="KKH10876.1"/>
    <property type="molecule type" value="Genomic_DNA"/>
</dbReference>
<dbReference type="Proteomes" id="UP000034820">
    <property type="component" value="Unassembled WGS sequence"/>
</dbReference>
<evidence type="ECO:0000313" key="61">
    <source>
        <dbReference type="Proteomes" id="UP000034243"/>
    </source>
</evidence>
<dbReference type="EMBL" id="JJPY01000016">
    <property type="protein sequence ID" value="KKH11672.1"/>
    <property type="molecule type" value="Genomic_DNA"/>
</dbReference>
<dbReference type="Proteomes" id="UP000034872">
    <property type="component" value="Unassembled WGS sequence"/>
</dbReference>
<evidence type="ECO:0000313" key="56">
    <source>
        <dbReference type="Proteomes" id="UP000034142"/>
    </source>
</evidence>
<dbReference type="EMBL" id="JJQH01000196">
    <property type="protein sequence ID" value="KKH34338.1"/>
    <property type="molecule type" value="Genomic_DNA"/>
</dbReference>
<evidence type="ECO:0000313" key="66">
    <source>
        <dbReference type="Proteomes" id="UP000034450"/>
    </source>
</evidence>
<evidence type="ECO:0000313" key="58">
    <source>
        <dbReference type="Proteomes" id="UP000034188"/>
    </source>
</evidence>
<dbReference type="EMBL" id="JJPQ01000084">
    <property type="protein sequence ID" value="KKG81695.1"/>
    <property type="molecule type" value="Genomic_DNA"/>
</dbReference>
<evidence type="ECO:0000313" key="69">
    <source>
        <dbReference type="Proteomes" id="UP000034566"/>
    </source>
</evidence>
<reference evidence="44 45" key="1">
    <citation type="journal article" date="2015" name="ISME J.">
        <title>Genomic and phenotypic differentiation among Methanosarcina mazei populations from Columbia River sediment.</title>
        <authorList>
            <person name="Youngblut N.D."/>
            <person name="Wirth J.S."/>
            <person name="Henriksen J.R."/>
            <person name="Smith M."/>
            <person name="Simon H."/>
            <person name="Metcalf W.W."/>
            <person name="Whitaker R.J."/>
        </authorList>
    </citation>
    <scope>NUCLEOTIDE SEQUENCE [LARGE SCALE GENOMIC DNA]</scope>
    <source>
        <strain evidence="26 81">1.F.M.0.5</strain>
        <strain evidence="28 76">1.H.A.1A.1</strain>
        <strain evidence="27 52">1.H.A.1A.3</strain>
        <strain evidence="29 46">1.H.A.1A.6</strain>
        <strain evidence="30 60">1.H.A.2.3</strain>
        <strain evidence="31 66">1.H.A.2.6</strain>
        <strain evidence="32 75">1.H.A.2.7</strain>
        <strain evidence="33">1.H.A.2.8</strain>
        <strain evidence="34 50">1.H.M.0.1</strain>
        <strain evidence="36 82">1.H.M.1A.1</strain>
        <strain evidence="35 53">1.H.M.1A.2</strain>
        <strain evidence="37 79">1.H.M.1A.3</strain>
        <strain evidence="38 44">1.H.M.2.2</strain>
        <strain evidence="39 83">1.H.M.2.3</strain>
        <strain evidence="41 74">1.H.M.2.4</strain>
        <strain evidence="40 80">1.H.T.2.1</strain>
        <strain evidence="43 48">1.H.T.2.3</strain>
        <strain evidence="42 68">1.H.T.2.5</strain>
        <strain evidence="2 56">2.F.A.2.3</strain>
        <strain evidence="1 71">2.F.T.0.2</strain>
        <strain evidence="3 54">2.F.T.2.6</strain>
        <strain evidence="4 47">3.F.A.1A.3</strain>
        <strain evidence="7 70">3.F.A.2.12</strain>
        <strain evidence="6 73">3.F.A.2.3</strain>
        <strain evidence="5 57">3.F.A.2.5</strain>
        <strain evidence="9 59">3.F.A.2.6</strain>
        <strain evidence="8 61">3.F.A.2.7</strain>
        <strain evidence="10 58">3.F.T.1A.1</strain>
        <strain evidence="11 63">3.F.T.1A.2</strain>
        <strain evidence="12 69">3.F.T.1A.4</strain>
        <strain evidence="13 55">3.H.A.1A.2</strain>
        <strain evidence="14 51">3.H.A.2.1</strain>
        <strain evidence="16 77">3.H.A.2.4</strain>
        <strain evidence="15 49">3.H.A.2.5</strain>
        <strain evidence="17 85">3.H.A.2.6</strain>
        <strain evidence="18 65">3.H.A.2.8</strain>
        <strain evidence="19 72">3.H.M.1A.1</strain>
        <strain evidence="20 67">3.H.M.1B.1</strain>
        <strain evidence="22 45">3.H.M.1B.2</strain>
        <strain evidence="21 62">3.H.M.1B.5</strain>
        <strain evidence="24 64">3.H.M.2.7</strain>
        <strain evidence="25 78">3.H.T.1A.1</strain>
        <strain evidence="23 84">3.H.T.1A.2</strain>
    </source>
</reference>
<evidence type="ECO:0000313" key="26">
    <source>
        <dbReference type="EMBL" id="KKH25227.1"/>
    </source>
</evidence>
<dbReference type="EMBL" id="JJPE01000066">
    <property type="protein sequence ID" value="KKG44838.1"/>
    <property type="molecule type" value="Genomic_DNA"/>
</dbReference>
<dbReference type="Proteomes" id="UP000034195">
    <property type="component" value="Unassembled WGS sequence"/>
</dbReference>
<dbReference type="Proteomes" id="UP000034001">
    <property type="component" value="Unassembled WGS sequence"/>
</dbReference>
<dbReference type="Proteomes" id="UP000034577">
    <property type="component" value="Unassembled WGS sequence"/>
</dbReference>
<evidence type="ECO:0000313" key="43">
    <source>
        <dbReference type="EMBL" id="KKI03243.1"/>
    </source>
</evidence>
<evidence type="ECO:0000313" key="12">
    <source>
        <dbReference type="EMBL" id="KKG65122.1"/>
    </source>
</evidence>
<dbReference type="EMBL" id="JJPD01000004">
    <property type="protein sequence ID" value="KKG46538.1"/>
    <property type="molecule type" value="Genomic_DNA"/>
</dbReference>
<evidence type="ECO:0000313" key="3">
    <source>
        <dbReference type="EMBL" id="KKG17884.1"/>
    </source>
</evidence>
<evidence type="ECO:0000313" key="6">
    <source>
        <dbReference type="EMBL" id="KKG44838.1"/>
    </source>
</evidence>
<gene>
    <name evidence="2" type="ORF">DU31_05745</name>
    <name evidence="10" type="ORF">DU33_13125</name>
    <name evidence="3" type="ORF">DU34_09090</name>
    <name evidence="7" type="ORF">DU35_20270</name>
    <name evidence="8" type="ORF">DU36_12045</name>
    <name evidence="9" type="ORF">DU38_08560</name>
    <name evidence="5" type="ORF">DU39_10700</name>
    <name evidence="1" type="ORF">DU40_07545</name>
    <name evidence="6" type="ORF">DU41_08390</name>
    <name evidence="24" type="ORF">DU42_05930</name>
    <name evidence="12" type="ORF">DU45_04960</name>
    <name evidence="13" type="ORF">DU46_10225</name>
    <name evidence="4" type="ORF">DU49_10260</name>
    <name evidence="27" type="ORF">DU50_07140</name>
    <name evidence="25" type="ORF">DU51_04155</name>
    <name evidence="28" type="ORF">DU54_06005</name>
    <name evidence="16" type="ORF">DU55_04905</name>
    <name evidence="21" type="ORF">DU56_12520</name>
    <name evidence="17" type="ORF">DU57_04985</name>
    <name evidence="18" type="ORF">DU59_09100</name>
    <name evidence="26" type="ORF">DU60_12595</name>
    <name evidence="15" type="ORF">DU61_14950</name>
    <name evidence="23" type="ORF">DU62_12605</name>
    <name evidence="14" type="ORF">DU63_04950</name>
    <name evidence="11" type="ORF">DU64_08020</name>
    <name evidence="20" type="ORF">DU66_05950</name>
    <name evidence="22" type="ORF">DU68_12990</name>
    <name evidence="19" type="ORF">DU69_08840</name>
    <name evidence="33" type="ORF">DU73_01860</name>
    <name evidence="31" type="ORF">DU74_14710</name>
    <name evidence="32" type="ORF">DU75_04835</name>
    <name evidence="30" type="ORF">DU76_04970</name>
    <name evidence="35" type="ORF">DU77_05885</name>
    <name evidence="37" type="ORF">DU78_04535</name>
    <name evidence="41" type="ORF">DU79_04780</name>
    <name evidence="43" type="ORF">DU81_06515</name>
    <name evidence="38" type="ORF">DU82_03815</name>
    <name evidence="42" type="ORF">DU83_09090</name>
    <name evidence="40" type="ORF">DU84_06260</name>
    <name evidence="29" type="ORF">DU85_04515</name>
    <name evidence="36" type="ORF">DU86_07160</name>
    <name evidence="34" type="ORF">DU87_05525</name>
    <name evidence="39" type="ORF">DU88_03415</name>
</gene>
<dbReference type="EMBL" id="JJPB01000131">
    <property type="protein sequence ID" value="KKG28390.1"/>
    <property type="molecule type" value="Genomic_DNA"/>
</dbReference>
<evidence type="ECO:0000313" key="2">
    <source>
        <dbReference type="EMBL" id="KKG01054.1"/>
    </source>
</evidence>
<dbReference type="Proteomes" id="UP000034409">
    <property type="component" value="Unassembled WGS sequence"/>
</dbReference>
<dbReference type="Proteomes" id="UP000034047">
    <property type="component" value="Unassembled WGS sequence"/>
</dbReference>
<dbReference type="Proteomes" id="UP000033885">
    <property type="component" value="Unassembled WGS sequence"/>
</dbReference>
<dbReference type="Proteomes" id="UP000034944">
    <property type="component" value="Unassembled WGS sequence"/>
</dbReference>
<evidence type="ECO:0000313" key="67">
    <source>
        <dbReference type="Proteomes" id="UP000034468"/>
    </source>
</evidence>
<evidence type="ECO:0000313" key="17">
    <source>
        <dbReference type="EMBL" id="KKG84070.1"/>
    </source>
</evidence>
<evidence type="ECO:0000313" key="15">
    <source>
        <dbReference type="EMBL" id="KKG81695.1"/>
    </source>
</evidence>
<dbReference type="Proteomes" id="UP000034692">
    <property type="component" value="Unassembled WGS sequence"/>
</dbReference>
<dbReference type="Proteomes" id="UP000034817">
    <property type="component" value="Unassembled WGS sequence"/>
</dbReference>
<evidence type="ECO:0000313" key="85">
    <source>
        <dbReference type="Proteomes" id="UP000034950"/>
    </source>
</evidence>
<dbReference type="Proteomes" id="UP000034468">
    <property type="component" value="Unassembled WGS sequence"/>
</dbReference>
<dbReference type="EMBL" id="JJPG01000113">
    <property type="protein sequence ID" value="KKG49869.1"/>
    <property type="molecule type" value="Genomic_DNA"/>
</dbReference>
<dbReference type="EMBL" id="JJPU01000154">
    <property type="protein sequence ID" value="KKG94372.1"/>
    <property type="molecule type" value="Genomic_DNA"/>
</dbReference>
<dbReference type="Proteomes" id="UP000034667">
    <property type="component" value="Unassembled WGS sequence"/>
</dbReference>
<dbReference type="EMBL" id="JJQG01000078">
    <property type="protein sequence ID" value="KKH39060.1"/>
    <property type="molecule type" value="Genomic_DNA"/>
</dbReference>
<dbReference type="EMBL" id="JJPS01000195">
    <property type="protein sequence ID" value="KKG86058.1"/>
    <property type="molecule type" value="Genomic_DNA"/>
</dbReference>
<dbReference type="AlphaFoldDB" id="A0A0F8KTA4"/>
<evidence type="ECO:0000313" key="59">
    <source>
        <dbReference type="Proteomes" id="UP000034195"/>
    </source>
</evidence>
<dbReference type="Proteomes" id="UP000034232">
    <property type="component" value="Unassembled WGS sequence"/>
</dbReference>
<sequence>MLVKIHLYHKSRQVSPFLLPEPHTLFSIKKYLILFSIVKPVFSNVFFSGCLFPSRQFDLFPKAFSEKFFRGDSEVPRPAEITFQELSVQSCFLFLP</sequence>
<dbReference type="EMBL" id="JJQJ01000092">
    <property type="protein sequence ID" value="KKH49694.1"/>
    <property type="molecule type" value="Genomic_DNA"/>
</dbReference>
<evidence type="ECO:0000313" key="82">
    <source>
        <dbReference type="Proteomes" id="UP000034925"/>
    </source>
</evidence>
<dbReference type="EMBL" id="JJQM01000046">
    <property type="protein sequence ID" value="KKH57141.1"/>
    <property type="molecule type" value="Genomic_DNA"/>
</dbReference>
<evidence type="ECO:0000313" key="14">
    <source>
        <dbReference type="EMBL" id="KKG70860.1"/>
    </source>
</evidence>
<evidence type="ECO:0000313" key="60">
    <source>
        <dbReference type="Proteomes" id="UP000034232"/>
    </source>
</evidence>
<evidence type="ECO:0000313" key="55">
    <source>
        <dbReference type="Proteomes" id="UP000034074"/>
    </source>
</evidence>
<evidence type="ECO:0000313" key="24">
    <source>
        <dbReference type="EMBL" id="KKH10876.1"/>
    </source>
</evidence>
<evidence type="ECO:0000313" key="20">
    <source>
        <dbReference type="EMBL" id="KKG94372.1"/>
    </source>
</evidence>
<evidence type="ECO:0000313" key="73">
    <source>
        <dbReference type="Proteomes" id="UP000034667"/>
    </source>
</evidence>
<dbReference type="Proteomes" id="UP000034151">
    <property type="component" value="Unassembled WGS sequence"/>
</dbReference>
<dbReference type="EMBL" id="JJQO01000163">
    <property type="protein sequence ID" value="KKH64470.1"/>
    <property type="molecule type" value="Genomic_DNA"/>
</dbReference>
<evidence type="ECO:0000313" key="75">
    <source>
        <dbReference type="Proteomes" id="UP000034692"/>
    </source>
</evidence>
<evidence type="ECO:0000313" key="31">
    <source>
        <dbReference type="EMBL" id="KKH57712.1"/>
    </source>
</evidence>
<evidence type="ECO:0000313" key="32">
    <source>
        <dbReference type="EMBL" id="KKH64470.1"/>
    </source>
</evidence>
<evidence type="ECO:0000313" key="54">
    <source>
        <dbReference type="Proteomes" id="UP000034047"/>
    </source>
</evidence>
<dbReference type="EMBL" id="JJPR01000132">
    <property type="protein sequence ID" value="KKG84070.1"/>
    <property type="molecule type" value="Genomic_DNA"/>
</dbReference>
<dbReference type="EMBL" id="JJOT01000089">
    <property type="protein sequence ID" value="KKG00880.1"/>
    <property type="molecule type" value="Genomic_DNA"/>
</dbReference>
<dbReference type="Proteomes" id="UP000034668">
    <property type="component" value="Unassembled WGS sequence"/>
</dbReference>
<dbReference type="Proteomes" id="UP000034188">
    <property type="component" value="Unassembled WGS sequence"/>
</dbReference>
<dbReference type="EMBL" id="JJPP01000037">
    <property type="protein sequence ID" value="KKG82002.1"/>
    <property type="molecule type" value="Genomic_DNA"/>
</dbReference>
<dbReference type="EMBL" id="JJQQ01000061">
    <property type="protein sequence ID" value="KKH68092.1"/>
    <property type="molecule type" value="Genomic_DNA"/>
</dbReference>
<dbReference type="Proteomes" id="UP000033835">
    <property type="component" value="Unassembled WGS sequence"/>
</dbReference>
<dbReference type="Proteomes" id="UP000033933">
    <property type="component" value="Unassembled WGS sequence"/>
</dbReference>
<comment type="caution">
    <text evidence="17">The sequence shown here is derived from an EMBL/GenBank/DDBJ whole genome shotgun (WGS) entry which is preliminary data.</text>
</comment>
<dbReference type="Proteomes" id="UP000033889">
    <property type="component" value="Unassembled WGS sequence"/>
</dbReference>
<evidence type="ECO:0000313" key="28">
    <source>
        <dbReference type="EMBL" id="KKH39060.1"/>
    </source>
</evidence>
<evidence type="ECO:0000313" key="50">
    <source>
        <dbReference type="Proteomes" id="UP000033933"/>
    </source>
</evidence>
<dbReference type="Proteomes" id="UP000033878">
    <property type="component" value="Unassembled WGS sequence"/>
</dbReference>
<dbReference type="Proteomes" id="UP000034758">
    <property type="component" value="Unassembled WGS sequence"/>
</dbReference>
<evidence type="ECO:0000313" key="36">
    <source>
        <dbReference type="EMBL" id="KKH78065.1"/>
    </source>
</evidence>
<dbReference type="Proteomes" id="UP000034074">
    <property type="component" value="Unassembled WGS sequence"/>
</dbReference>
<evidence type="ECO:0000313" key="23">
    <source>
        <dbReference type="EMBL" id="KKH09613.1"/>
    </source>
</evidence>
<evidence type="ECO:0000313" key="53">
    <source>
        <dbReference type="Proteomes" id="UP000034040"/>
    </source>
</evidence>
<dbReference type="EMBL" id="JJPI01000015">
    <property type="protein sequence ID" value="KKG57886.1"/>
    <property type="molecule type" value="Genomic_DNA"/>
</dbReference>
<dbReference type="EMBL" id="JJPN01000108">
    <property type="protein sequence ID" value="KKG70812.1"/>
    <property type="molecule type" value="Genomic_DNA"/>
</dbReference>
<evidence type="ECO:0000313" key="1">
    <source>
        <dbReference type="EMBL" id="KKG00880.1"/>
    </source>
</evidence>